<evidence type="ECO:0000313" key="1">
    <source>
        <dbReference type="EMBL" id="TGD94073.1"/>
    </source>
</evidence>
<comment type="caution">
    <text evidence="1">The sequence shown here is derived from an EMBL/GenBank/DDBJ whole genome shotgun (WGS) entry which is preliminary data.</text>
</comment>
<dbReference type="EMBL" id="SRLB01000046">
    <property type="protein sequence ID" value="TGD94073.1"/>
    <property type="molecule type" value="Genomic_DNA"/>
</dbReference>
<name>A0A4Z0NG59_9HYPH</name>
<evidence type="ECO:0000313" key="2">
    <source>
        <dbReference type="Proteomes" id="UP000297535"/>
    </source>
</evidence>
<sequence>MDLITQRSHTMANADTRTLYGEVDADGRIPFWRAPSLWAAAAGATQVEVEVDRLAILDEVVWFGGPNNVQPTIRLIAERARDINEAILDYPIIMLGNGNIVDGAHRVAKAYLLKKRTIRAVIIDKMPEPDGWINNSETS</sequence>
<protein>
    <submittedName>
        <fullName evidence="1">ParB/RepB/Spo0J family partition protein</fullName>
    </submittedName>
</protein>
<dbReference type="Proteomes" id="UP000297535">
    <property type="component" value="Unassembled WGS sequence"/>
</dbReference>
<proteinExistence type="predicted"/>
<dbReference type="OrthoDB" id="7856828at2"/>
<reference evidence="1 2" key="1">
    <citation type="submission" date="2019-04" db="EMBL/GenBank/DDBJ databases">
        <authorList>
            <person name="Feng G."/>
            <person name="Zhu H."/>
        </authorList>
    </citation>
    <scope>NUCLEOTIDE SEQUENCE [LARGE SCALE GENOMIC DNA]</scope>
    <source>
        <strain evidence="1 2">6HR-1</strain>
    </source>
</reference>
<gene>
    <name evidence="1" type="ORF">EU555_32665</name>
</gene>
<accession>A0A4Z0NG59</accession>
<organism evidence="1 2">
    <name type="scientific">Methylobacterium nonmethylotrophicum</name>
    <dbReference type="NCBI Taxonomy" id="1141884"/>
    <lineage>
        <taxon>Bacteria</taxon>
        <taxon>Pseudomonadati</taxon>
        <taxon>Pseudomonadota</taxon>
        <taxon>Alphaproteobacteria</taxon>
        <taxon>Hyphomicrobiales</taxon>
        <taxon>Methylobacteriaceae</taxon>
        <taxon>Methylobacterium</taxon>
    </lineage>
</organism>
<keyword evidence="2" id="KW-1185">Reference proteome</keyword>
<dbReference type="AlphaFoldDB" id="A0A4Z0NG59"/>